<reference evidence="1" key="1">
    <citation type="submission" date="2021-06" db="EMBL/GenBank/DDBJ databases">
        <authorList>
            <person name="Kallberg Y."/>
            <person name="Tangrot J."/>
            <person name="Rosling A."/>
        </authorList>
    </citation>
    <scope>NUCLEOTIDE SEQUENCE</scope>
    <source>
        <strain evidence="1">28 12/20/2015</strain>
    </source>
</reference>
<feature type="non-terminal residue" evidence="1">
    <location>
        <position position="1"/>
    </location>
</feature>
<protein>
    <submittedName>
        <fullName evidence="1">7091_t:CDS:1</fullName>
    </submittedName>
</protein>
<dbReference type="Proteomes" id="UP000789366">
    <property type="component" value="Unassembled WGS sequence"/>
</dbReference>
<name>A0ACA9RIH5_9GLOM</name>
<organism evidence="1 2">
    <name type="scientific">Cetraspora pellucida</name>
    <dbReference type="NCBI Taxonomy" id="1433469"/>
    <lineage>
        <taxon>Eukaryota</taxon>
        <taxon>Fungi</taxon>
        <taxon>Fungi incertae sedis</taxon>
        <taxon>Mucoromycota</taxon>
        <taxon>Glomeromycotina</taxon>
        <taxon>Glomeromycetes</taxon>
        <taxon>Diversisporales</taxon>
        <taxon>Gigasporaceae</taxon>
        <taxon>Cetraspora</taxon>
    </lineage>
</organism>
<accession>A0ACA9RIH5</accession>
<dbReference type="EMBL" id="CAJVPW010072763">
    <property type="protein sequence ID" value="CAG8794729.1"/>
    <property type="molecule type" value="Genomic_DNA"/>
</dbReference>
<comment type="caution">
    <text evidence="1">The sequence shown here is derived from an EMBL/GenBank/DDBJ whole genome shotgun (WGS) entry which is preliminary data.</text>
</comment>
<sequence>RQERRFWVGTWRLIELLNLTHCHASILIKSGLTASYLMREENEKYNQFLKNLLNDNQASHETPKFDESLMQ</sequence>
<evidence type="ECO:0000313" key="2">
    <source>
        <dbReference type="Proteomes" id="UP000789366"/>
    </source>
</evidence>
<feature type="non-terminal residue" evidence="1">
    <location>
        <position position="71"/>
    </location>
</feature>
<proteinExistence type="predicted"/>
<keyword evidence="2" id="KW-1185">Reference proteome</keyword>
<evidence type="ECO:0000313" key="1">
    <source>
        <dbReference type="EMBL" id="CAG8794729.1"/>
    </source>
</evidence>
<gene>
    <name evidence="1" type="ORF">SPELUC_LOCUS17546</name>
</gene>